<name>A0ABT1XEY6_9PROT</name>
<dbReference type="Pfam" id="PF00561">
    <property type="entry name" value="Abhydrolase_1"/>
    <property type="match status" value="1"/>
</dbReference>
<dbReference type="InterPro" id="IPR000073">
    <property type="entry name" value="AB_hydrolase_1"/>
</dbReference>
<dbReference type="PANTHER" id="PTHR43433:SF5">
    <property type="entry name" value="AB HYDROLASE-1 DOMAIN-CONTAINING PROTEIN"/>
    <property type="match status" value="1"/>
</dbReference>
<proteinExistence type="predicted"/>
<keyword evidence="3" id="KW-1185">Reference proteome</keyword>
<protein>
    <submittedName>
        <fullName evidence="2">Alpha/beta hydrolase</fullName>
    </submittedName>
</protein>
<evidence type="ECO:0000259" key="1">
    <source>
        <dbReference type="Pfam" id="PF00561"/>
    </source>
</evidence>
<dbReference type="Proteomes" id="UP001524642">
    <property type="component" value="Unassembled WGS sequence"/>
</dbReference>
<dbReference type="EMBL" id="JANJOU010000036">
    <property type="protein sequence ID" value="MCR0985549.1"/>
    <property type="molecule type" value="Genomic_DNA"/>
</dbReference>
<gene>
    <name evidence="2" type="ORF">NRP21_26200</name>
</gene>
<dbReference type="SUPFAM" id="SSF53474">
    <property type="entry name" value="alpha/beta-Hydrolases"/>
    <property type="match status" value="1"/>
</dbReference>
<sequence length="290" mass="30889">MPRRNRADRPGAVSAVNRRVEAGGRQLAYRSIGEGTPLLLCSRFRGTMDSWDPAFLDALAGHGIRVIVFDPSGIGLSTGERSYNPLEMVEDLRDLAGALELGQVAVGGWSLGGMVAQAALARIPGLLSHVVLIGTAPPGPCARPAEQLYYDIATMPRCSLEDEAVLFFGGRSGKGLDAARRSAERMALREAGRSAEVPWEWAAAQLGDAPRQPLFPSDAVLAALRNTRIPVLHIGGGNDIGHPVENWYALSRQLPTLQVITFPTTGNAPHHHYPESVAAHLAVFLRGGGG</sequence>
<evidence type="ECO:0000313" key="3">
    <source>
        <dbReference type="Proteomes" id="UP001524642"/>
    </source>
</evidence>
<feature type="domain" description="AB hydrolase-1" evidence="1">
    <location>
        <begin position="37"/>
        <end position="266"/>
    </location>
</feature>
<dbReference type="Gene3D" id="3.40.50.1820">
    <property type="entry name" value="alpha/beta hydrolase"/>
    <property type="match status" value="1"/>
</dbReference>
<dbReference type="InterPro" id="IPR050471">
    <property type="entry name" value="AB_hydrolase"/>
</dbReference>
<dbReference type="RefSeq" id="WP_257719195.1">
    <property type="nucleotide sequence ID" value="NZ_JANJOU010000036.1"/>
</dbReference>
<dbReference type="InterPro" id="IPR029058">
    <property type="entry name" value="AB_hydrolase_fold"/>
</dbReference>
<evidence type="ECO:0000313" key="2">
    <source>
        <dbReference type="EMBL" id="MCR0985549.1"/>
    </source>
</evidence>
<accession>A0ABT1XEY6</accession>
<organism evidence="2 3">
    <name type="scientific">Roseomonas populi</name>
    <dbReference type="NCBI Taxonomy" id="3121582"/>
    <lineage>
        <taxon>Bacteria</taxon>
        <taxon>Pseudomonadati</taxon>
        <taxon>Pseudomonadota</taxon>
        <taxon>Alphaproteobacteria</taxon>
        <taxon>Acetobacterales</taxon>
        <taxon>Roseomonadaceae</taxon>
        <taxon>Roseomonas</taxon>
    </lineage>
</organism>
<dbReference type="GO" id="GO:0016787">
    <property type="term" value="F:hydrolase activity"/>
    <property type="evidence" value="ECO:0007669"/>
    <property type="project" value="UniProtKB-KW"/>
</dbReference>
<dbReference type="PANTHER" id="PTHR43433">
    <property type="entry name" value="HYDROLASE, ALPHA/BETA FOLD FAMILY PROTEIN"/>
    <property type="match status" value="1"/>
</dbReference>
<keyword evidence="2" id="KW-0378">Hydrolase</keyword>
<reference evidence="2 3" key="1">
    <citation type="submission" date="2022-06" db="EMBL/GenBank/DDBJ databases">
        <title>Roseomonas CN29.</title>
        <authorList>
            <person name="Cheng Y."/>
            <person name="He X."/>
        </authorList>
    </citation>
    <scope>NUCLEOTIDE SEQUENCE [LARGE SCALE GENOMIC DNA]</scope>
    <source>
        <strain evidence="2 3">CN29</strain>
    </source>
</reference>
<comment type="caution">
    <text evidence="2">The sequence shown here is derived from an EMBL/GenBank/DDBJ whole genome shotgun (WGS) entry which is preliminary data.</text>
</comment>